<dbReference type="Proteomes" id="UP000194474">
    <property type="component" value="Unassembled WGS sequence"/>
</dbReference>
<name>A0A1Y6G6I6_9HYPH</name>
<sequence length="494" mass="53899">MKTLVRAVMAAAALALAGVPGYAAPETLSVGLTGDFPSLIPSADSTPLGYNYRLNVFDQLTEIGRDGSVSPRLATDWDASDDLVTWTFNLRPGTTFHDGAPVTAADVVYTVEYILNDPKSPTRPFIRLVDSVAALDDNTVEFTLIQPYAIFDRQISFISIMSKAYHEAVGDDGYARKPIGSGPYRVVEWVRDDHMQLEAYEDYWAGAPAIKTATFRPLPSEAGRVAALMSGGIDLAVALPPSLMDTLGNAPGVKTLVAPGFRVIFAGFNVNAPPLDNPAIREAIDLAIDRDAIANGLLRGMGAPAPMMIPEGSVGFDPAVEAVSQDMARAKELVVGSGYNGEVIPIEYPNNNFSMANETVQAIAGYLTEAGLNVEIRPSEFTAFFPKWAQTSMDAMYVFAYGSTQYHADTILVAMYENGGRVYKENPEIDALVKQQRTIRDTAEQTKVINDLFRIAAQDRYNIPIYREYNAFGMVEGLEFDPYPDGFVRLYTFK</sequence>
<organism evidence="6 7">
    <name type="scientific">Devosia lucknowensis</name>
    <dbReference type="NCBI Taxonomy" id="1096929"/>
    <lineage>
        <taxon>Bacteria</taxon>
        <taxon>Pseudomonadati</taxon>
        <taxon>Pseudomonadota</taxon>
        <taxon>Alphaproteobacteria</taxon>
        <taxon>Hyphomicrobiales</taxon>
        <taxon>Devosiaceae</taxon>
        <taxon>Devosia</taxon>
    </lineage>
</organism>
<dbReference type="Pfam" id="PF00496">
    <property type="entry name" value="SBP_bac_5"/>
    <property type="match status" value="1"/>
</dbReference>
<evidence type="ECO:0000256" key="2">
    <source>
        <dbReference type="ARBA" id="ARBA00005695"/>
    </source>
</evidence>
<dbReference type="Gene3D" id="3.10.105.10">
    <property type="entry name" value="Dipeptide-binding Protein, Domain 3"/>
    <property type="match status" value="1"/>
</dbReference>
<dbReference type="Gene3D" id="3.40.190.10">
    <property type="entry name" value="Periplasmic binding protein-like II"/>
    <property type="match status" value="1"/>
</dbReference>
<feature type="domain" description="Solute-binding protein family 5" evidence="5">
    <location>
        <begin position="69"/>
        <end position="419"/>
    </location>
</feature>
<comment type="similarity">
    <text evidence="2">Belongs to the bacterial solute-binding protein 5 family.</text>
</comment>
<dbReference type="EMBL" id="FXWK01000002">
    <property type="protein sequence ID" value="SMQ85706.1"/>
    <property type="molecule type" value="Genomic_DNA"/>
</dbReference>
<keyword evidence="7" id="KW-1185">Reference proteome</keyword>
<reference evidence="7" key="1">
    <citation type="submission" date="2017-04" db="EMBL/GenBank/DDBJ databases">
        <authorList>
            <person name="Varghese N."/>
            <person name="Submissions S."/>
        </authorList>
    </citation>
    <scope>NUCLEOTIDE SEQUENCE [LARGE SCALE GENOMIC DNA]</scope>
</reference>
<dbReference type="AlphaFoldDB" id="A0A1Y6G6I6"/>
<dbReference type="GO" id="GO:0043190">
    <property type="term" value="C:ATP-binding cassette (ABC) transporter complex"/>
    <property type="evidence" value="ECO:0007669"/>
    <property type="project" value="InterPro"/>
</dbReference>
<keyword evidence="3 4" id="KW-0732">Signal</keyword>
<evidence type="ECO:0000256" key="3">
    <source>
        <dbReference type="ARBA" id="ARBA00022729"/>
    </source>
</evidence>
<evidence type="ECO:0000259" key="5">
    <source>
        <dbReference type="Pfam" id="PF00496"/>
    </source>
</evidence>
<dbReference type="SUPFAM" id="SSF53850">
    <property type="entry name" value="Periplasmic binding protein-like II"/>
    <property type="match status" value="1"/>
</dbReference>
<evidence type="ECO:0000256" key="4">
    <source>
        <dbReference type="SAM" id="SignalP"/>
    </source>
</evidence>
<dbReference type="InterPro" id="IPR039424">
    <property type="entry name" value="SBP_5"/>
</dbReference>
<feature type="signal peptide" evidence="4">
    <location>
        <begin position="1"/>
        <end position="23"/>
    </location>
</feature>
<dbReference type="PANTHER" id="PTHR30290:SF38">
    <property type="entry name" value="D,D-DIPEPTIDE-BINDING PERIPLASMIC PROTEIN DDPA-RELATED"/>
    <property type="match status" value="1"/>
</dbReference>
<dbReference type="PIRSF" id="PIRSF002741">
    <property type="entry name" value="MppA"/>
    <property type="match status" value="1"/>
</dbReference>
<dbReference type="OrthoDB" id="9803988at2"/>
<dbReference type="RefSeq" id="WP_086471352.1">
    <property type="nucleotide sequence ID" value="NZ_FXWK01000002.1"/>
</dbReference>
<gene>
    <name evidence="6" type="ORF">SAMN06295905_2996</name>
</gene>
<dbReference type="InterPro" id="IPR000914">
    <property type="entry name" value="SBP_5_dom"/>
</dbReference>
<proteinExistence type="inferred from homology"/>
<evidence type="ECO:0000313" key="7">
    <source>
        <dbReference type="Proteomes" id="UP000194474"/>
    </source>
</evidence>
<dbReference type="InterPro" id="IPR030678">
    <property type="entry name" value="Peptide/Ni-bd"/>
</dbReference>
<accession>A0A1Y6G6I6</accession>
<dbReference type="PANTHER" id="PTHR30290">
    <property type="entry name" value="PERIPLASMIC BINDING COMPONENT OF ABC TRANSPORTER"/>
    <property type="match status" value="1"/>
</dbReference>
<dbReference type="GO" id="GO:1904680">
    <property type="term" value="F:peptide transmembrane transporter activity"/>
    <property type="evidence" value="ECO:0007669"/>
    <property type="project" value="TreeGrafter"/>
</dbReference>
<protein>
    <submittedName>
        <fullName evidence="6">Peptide/nickel transport system substrate-binding protein</fullName>
    </submittedName>
</protein>
<evidence type="ECO:0000313" key="6">
    <source>
        <dbReference type="EMBL" id="SMQ85706.1"/>
    </source>
</evidence>
<dbReference type="GO" id="GO:0030288">
    <property type="term" value="C:outer membrane-bounded periplasmic space"/>
    <property type="evidence" value="ECO:0007669"/>
    <property type="project" value="UniProtKB-ARBA"/>
</dbReference>
<dbReference type="GO" id="GO:0015833">
    <property type="term" value="P:peptide transport"/>
    <property type="evidence" value="ECO:0007669"/>
    <property type="project" value="TreeGrafter"/>
</dbReference>
<evidence type="ECO:0000256" key="1">
    <source>
        <dbReference type="ARBA" id="ARBA00004418"/>
    </source>
</evidence>
<feature type="chain" id="PRO_5013006500" evidence="4">
    <location>
        <begin position="24"/>
        <end position="494"/>
    </location>
</feature>
<comment type="subcellular location">
    <subcellularLocation>
        <location evidence="1">Periplasm</location>
    </subcellularLocation>
</comment>
<dbReference type="Gene3D" id="3.90.76.10">
    <property type="entry name" value="Dipeptide-binding Protein, Domain 1"/>
    <property type="match status" value="1"/>
</dbReference>